<reference evidence="2 3" key="1">
    <citation type="submission" date="2023-12" db="EMBL/GenBank/DDBJ databases">
        <title>Genomic sequences of Capnocytophaga and Parvimonas strains.</title>
        <authorList>
            <person name="Watt R.M."/>
            <person name="Wang M."/>
            <person name="Yang T."/>
            <person name="Tong W.M."/>
        </authorList>
    </citation>
    <scope>NUCLEOTIDE SEQUENCE [LARGE SCALE GENOMIC DNA]</scope>
    <source>
        <strain evidence="2 3">CCUG 13156</strain>
    </source>
</reference>
<feature type="domain" description="Calcineurin-like phosphoesterase" evidence="1">
    <location>
        <begin position="1"/>
        <end position="233"/>
    </location>
</feature>
<evidence type="ECO:0000259" key="1">
    <source>
        <dbReference type="Pfam" id="PF00149"/>
    </source>
</evidence>
<dbReference type="Pfam" id="PF00149">
    <property type="entry name" value="Metallophos"/>
    <property type="match status" value="1"/>
</dbReference>
<evidence type="ECO:0000313" key="2">
    <source>
        <dbReference type="EMBL" id="MEB3039106.1"/>
    </source>
</evidence>
<accession>A0ABU5Y5B0</accession>
<dbReference type="RefSeq" id="WP_323978523.1">
    <property type="nucleotide sequence ID" value="NZ_JAYKBV010000001.1"/>
</dbReference>
<organism evidence="2 3">
    <name type="scientific">Capnocytophaga gingivalis</name>
    <dbReference type="NCBI Taxonomy" id="1017"/>
    <lineage>
        <taxon>Bacteria</taxon>
        <taxon>Pseudomonadati</taxon>
        <taxon>Bacteroidota</taxon>
        <taxon>Flavobacteriia</taxon>
        <taxon>Flavobacteriales</taxon>
        <taxon>Flavobacteriaceae</taxon>
        <taxon>Capnocytophaga</taxon>
    </lineage>
</organism>
<evidence type="ECO:0000313" key="3">
    <source>
        <dbReference type="Proteomes" id="UP001324270"/>
    </source>
</evidence>
<dbReference type="InterPro" id="IPR029052">
    <property type="entry name" value="Metallo-depent_PP-like"/>
</dbReference>
<proteinExistence type="predicted"/>
<comment type="caution">
    <text evidence="2">The sequence shown here is derived from an EMBL/GenBank/DDBJ whole genome shotgun (WGS) entry which is preliminary data.</text>
</comment>
<protein>
    <submittedName>
        <fullName evidence="2">Metallophosphoesterase</fullName>
    </submittedName>
</protein>
<gene>
    <name evidence="2" type="ORF">VJJ49_00140</name>
</gene>
<dbReference type="PANTHER" id="PTHR37844:SF1">
    <property type="entry name" value="CALCINEURIN-LIKE PHOSPHOESTERASE DOMAIN-CONTAINING PROTEIN"/>
    <property type="match status" value="1"/>
</dbReference>
<name>A0ABU5Y5B0_9FLAO</name>
<keyword evidence="3" id="KW-1185">Reference proteome</keyword>
<dbReference type="EMBL" id="JAYKBV010000001">
    <property type="protein sequence ID" value="MEB3039106.1"/>
    <property type="molecule type" value="Genomic_DNA"/>
</dbReference>
<dbReference type="Gene3D" id="3.60.21.10">
    <property type="match status" value="1"/>
</dbReference>
<sequence>MKIQYFSDLHLEFQDNLNWIDNNTIERVGDVLIIAGDLCPFVKLSNIMYKSEIADLCKGYKKVFWIPGNHEYYIFTHSYAATRYEQPIKEIRNLFLVDNYTERIGRTQLILCTMWSHIGRKNADKIKHGMSDFHYITVQNPEKGEEIDSLQVADFNAFNKTAVKFLKKAVKAATQAKKAGEIDHIIVATHYVPTLKYYPEMYLGSVLNDAFVLDLTDFIEKSAIDYWIYGHHHFNQPDFRLGKTILTTNQLGYVMREEHEAFDWGRYIEVGANGNSPISNE</sequence>
<dbReference type="InterPro" id="IPR004843">
    <property type="entry name" value="Calcineurin-like_PHP"/>
</dbReference>
<dbReference type="PANTHER" id="PTHR37844">
    <property type="entry name" value="SER/THR PROTEIN PHOSPHATASE SUPERFAMILY (AFU_ORTHOLOGUE AFUA_1G14840)"/>
    <property type="match status" value="1"/>
</dbReference>
<dbReference type="SUPFAM" id="SSF56300">
    <property type="entry name" value="Metallo-dependent phosphatases"/>
    <property type="match status" value="1"/>
</dbReference>
<dbReference type="Proteomes" id="UP001324270">
    <property type="component" value="Unassembled WGS sequence"/>
</dbReference>